<evidence type="ECO:0000313" key="2">
    <source>
        <dbReference type="EMBL" id="CAF9928702.1"/>
    </source>
</evidence>
<gene>
    <name evidence="2" type="ORF">GOMPHAMPRED_005212</name>
</gene>
<evidence type="ECO:0000256" key="1">
    <source>
        <dbReference type="SAM" id="MobiDB-lite"/>
    </source>
</evidence>
<dbReference type="AlphaFoldDB" id="A0A8H3IHY9"/>
<comment type="caution">
    <text evidence="2">The sequence shown here is derived from an EMBL/GenBank/DDBJ whole genome shotgun (WGS) entry which is preliminary data.</text>
</comment>
<evidence type="ECO:0000313" key="3">
    <source>
        <dbReference type="Proteomes" id="UP000664169"/>
    </source>
</evidence>
<dbReference type="OrthoDB" id="2316594at2759"/>
<organism evidence="2 3">
    <name type="scientific">Gomphillus americanus</name>
    <dbReference type="NCBI Taxonomy" id="1940652"/>
    <lineage>
        <taxon>Eukaryota</taxon>
        <taxon>Fungi</taxon>
        <taxon>Dikarya</taxon>
        <taxon>Ascomycota</taxon>
        <taxon>Pezizomycotina</taxon>
        <taxon>Lecanoromycetes</taxon>
        <taxon>OSLEUM clade</taxon>
        <taxon>Ostropomycetidae</taxon>
        <taxon>Ostropales</taxon>
        <taxon>Graphidaceae</taxon>
        <taxon>Gomphilloideae</taxon>
        <taxon>Gomphillus</taxon>
    </lineage>
</organism>
<dbReference type="EMBL" id="CAJPDQ010000030">
    <property type="protein sequence ID" value="CAF9928702.1"/>
    <property type="molecule type" value="Genomic_DNA"/>
</dbReference>
<dbReference type="Gene3D" id="3.40.50.300">
    <property type="entry name" value="P-loop containing nucleotide triphosphate hydrolases"/>
    <property type="match status" value="1"/>
</dbReference>
<protein>
    <submittedName>
        <fullName evidence="2">Uncharacterized protein</fullName>
    </submittedName>
</protein>
<keyword evidence="3" id="KW-1185">Reference proteome</keyword>
<proteinExistence type="predicted"/>
<reference evidence="2" key="1">
    <citation type="submission" date="2021-03" db="EMBL/GenBank/DDBJ databases">
        <authorList>
            <person name="Tagirdzhanova G."/>
        </authorList>
    </citation>
    <scope>NUCLEOTIDE SEQUENCE</scope>
</reference>
<dbReference type="InterPro" id="IPR027417">
    <property type="entry name" value="P-loop_NTPase"/>
</dbReference>
<feature type="compositionally biased region" description="Low complexity" evidence="1">
    <location>
        <begin position="401"/>
        <end position="421"/>
    </location>
</feature>
<name>A0A8H3IHY9_9LECA</name>
<sequence length="657" mass="72783">MNHSKDSSYRHISLSSILRDSHISAKYSTEPAKVAIKPSATEVALQPANDLLYLDPSKQAHGIPHQRVVNQISKKGRNMASTPQLFNYTPSTSNKSIKEMMMVGLQPVDLSLAQQAELLQHNQYLGDLNKDNESTSEGEARTAPLFTGGVMTRVPQLFSQYGLIGKYLPGMSNNAQQIYDTSLGLDSDPRVLLNVSAPWSGFICGQQGSGKSHSLSCILENCLVSSPAGHLNKALSGMIFHWDRYTGYSSHQICEAAYLATAGINVRVFVSPSNLNRMKAAYEGIPELKNSPNKPLVMPLLFHDKQLNVKRMMTMMGVHTDEDAPPLYVEVILRILRDMAQDNQEKNRDGLNYEDFRARLAMEQFTGQQNGPMKLRLDLLESFLRATGNSQSQSQPPPLSQPQSQPQSQWSQRQSQHQNSQGRRFEKRDPIAEIKPLKQLSYWESNQLDAAWQFKPGTLTIVDLSCPFVDENAACALFSICLELFLEDRSSSGRILALDEAHKFLTGSTGAIGFTEELLQVIRQQRHLGTRVVIATQEPTISPRLLELCNFTIVHRFQSPGWFKALQSHLAGASSIFGEENNELGIVAPGKRIADIFEQIVNLQCGQALLFAPSAIVGFVLAPSGNEIHPVKLGMKTLRIGTRQRLTADGGQSIMAE</sequence>
<feature type="region of interest" description="Disordered" evidence="1">
    <location>
        <begin position="387"/>
        <end position="428"/>
    </location>
</feature>
<dbReference type="Proteomes" id="UP000664169">
    <property type="component" value="Unassembled WGS sequence"/>
</dbReference>
<dbReference type="SUPFAM" id="SSF52540">
    <property type="entry name" value="P-loop containing nucleoside triphosphate hydrolases"/>
    <property type="match status" value="1"/>
</dbReference>
<accession>A0A8H3IHY9</accession>